<proteinExistence type="predicted"/>
<keyword evidence="3" id="KW-1185">Reference proteome</keyword>
<evidence type="ECO:0000256" key="1">
    <source>
        <dbReference type="SAM" id="Phobius"/>
    </source>
</evidence>
<organism evidence="2 3">
    <name type="scientific">Desulfatitalea alkaliphila</name>
    <dbReference type="NCBI Taxonomy" id="2929485"/>
    <lineage>
        <taxon>Bacteria</taxon>
        <taxon>Pseudomonadati</taxon>
        <taxon>Thermodesulfobacteriota</taxon>
        <taxon>Desulfobacteria</taxon>
        <taxon>Desulfobacterales</taxon>
        <taxon>Desulfosarcinaceae</taxon>
        <taxon>Desulfatitalea</taxon>
    </lineage>
</organism>
<reference evidence="2" key="1">
    <citation type="submission" date="2022-04" db="EMBL/GenBank/DDBJ databases">
        <title>Desulfatitalea alkaliphila sp. nov., a novel anaerobic sulfate-reducing bacterium isolated from terrestrial mud volcano, Taman Peninsula, Russia.</title>
        <authorList>
            <person name="Khomyakova M.A."/>
            <person name="Merkel A.Y."/>
            <person name="Slobodkin A.I."/>
        </authorList>
    </citation>
    <scope>NUCLEOTIDE SEQUENCE</scope>
    <source>
        <strain evidence="2">M08but</strain>
    </source>
</reference>
<accession>A0AA41R6B0</accession>
<keyword evidence="1" id="KW-1133">Transmembrane helix</keyword>
<sequence length="243" mass="25755">FNRAIGARASAMEHLVPEMMFSTEDDPAHGISAVKALALAAEQGQRIWTITSDNLDIALPSLSLATETKTDIRNAVRAGKVVTAHEARINFHGWIGEGYMVIDPNTGAGAYMIAGGSNGGFIIFAQDYTTNLNMSMAFFFVGVTKLTRTILGLFTSGAVAKTFGTVTVLDLLRSLPKGGIATLNGVGGTIIAVALNVFINTIVAGAALIGGIGFGSLISAFPVFGTDQNITDWWVDFWWDLLH</sequence>
<keyword evidence="1" id="KW-0812">Transmembrane</keyword>
<keyword evidence="1" id="KW-0472">Membrane</keyword>
<evidence type="ECO:0000313" key="2">
    <source>
        <dbReference type="EMBL" id="MCJ8503199.1"/>
    </source>
</evidence>
<feature type="non-terminal residue" evidence="2">
    <location>
        <position position="1"/>
    </location>
</feature>
<name>A0AA41R6B0_9BACT</name>
<dbReference type="Proteomes" id="UP001165427">
    <property type="component" value="Unassembled WGS sequence"/>
</dbReference>
<feature type="transmembrane region" description="Helical" evidence="1">
    <location>
        <begin position="206"/>
        <end position="224"/>
    </location>
</feature>
<protein>
    <submittedName>
        <fullName evidence="2">Uncharacterized protein</fullName>
    </submittedName>
</protein>
<gene>
    <name evidence="2" type="ORF">MRX98_21680</name>
</gene>
<dbReference type="AlphaFoldDB" id="A0AA41R6B0"/>
<feature type="transmembrane region" description="Helical" evidence="1">
    <location>
        <begin position="180"/>
        <end position="199"/>
    </location>
</feature>
<feature type="transmembrane region" description="Helical" evidence="1">
    <location>
        <begin position="137"/>
        <end position="160"/>
    </location>
</feature>
<evidence type="ECO:0000313" key="3">
    <source>
        <dbReference type="Proteomes" id="UP001165427"/>
    </source>
</evidence>
<dbReference type="EMBL" id="JALJRB010000066">
    <property type="protein sequence ID" value="MCJ8503199.1"/>
    <property type="molecule type" value="Genomic_DNA"/>
</dbReference>
<dbReference type="RefSeq" id="WP_246915218.1">
    <property type="nucleotide sequence ID" value="NZ_JALJRB010000066.1"/>
</dbReference>
<comment type="caution">
    <text evidence="2">The sequence shown here is derived from an EMBL/GenBank/DDBJ whole genome shotgun (WGS) entry which is preliminary data.</text>
</comment>